<accession>A0A0C9ZWX3</accession>
<keyword evidence="2" id="KW-0732">Signal</keyword>
<dbReference type="HOGENOM" id="CLU_1587163_0_0_1"/>
<keyword evidence="4" id="KW-1185">Reference proteome</keyword>
<proteinExistence type="predicted"/>
<sequence length="168" mass="19103">MSVALSPHPLTSLSFCLFLSLSCVRGERDIHRVYLIKSVLDTSSRHLSFAKRYLGSPRRFANYPRLYLASLFLVENDTPPLLVSTSAHTKNCSFRCDDDPHAHGPGSPSAARELLTASVCPPSSQLNPSSSIYIYEHRVVDQQRKNKNRNEKNIKECKDREKRKERMV</sequence>
<feature type="chain" id="PRO_5002207267" description="Secreted protein" evidence="2">
    <location>
        <begin position="27"/>
        <end position="168"/>
    </location>
</feature>
<reference evidence="3 4" key="1">
    <citation type="submission" date="2014-04" db="EMBL/GenBank/DDBJ databases">
        <authorList>
            <consortium name="DOE Joint Genome Institute"/>
            <person name="Kuo A."/>
            <person name="Kohler A."/>
            <person name="Costa M.D."/>
            <person name="Nagy L.G."/>
            <person name="Floudas D."/>
            <person name="Copeland A."/>
            <person name="Barry K.W."/>
            <person name="Cichocki N."/>
            <person name="Veneault-Fourrey C."/>
            <person name="LaButti K."/>
            <person name="Lindquist E.A."/>
            <person name="Lipzen A."/>
            <person name="Lundell T."/>
            <person name="Morin E."/>
            <person name="Murat C."/>
            <person name="Sun H."/>
            <person name="Tunlid A."/>
            <person name="Henrissat B."/>
            <person name="Grigoriev I.V."/>
            <person name="Hibbett D.S."/>
            <person name="Martin F."/>
            <person name="Nordberg H.P."/>
            <person name="Cantor M.N."/>
            <person name="Hua S.X."/>
        </authorList>
    </citation>
    <scope>NUCLEOTIDE SEQUENCE [LARGE SCALE GENOMIC DNA]</scope>
    <source>
        <strain evidence="3 4">441</strain>
    </source>
</reference>
<evidence type="ECO:0000313" key="4">
    <source>
        <dbReference type="Proteomes" id="UP000054018"/>
    </source>
</evidence>
<evidence type="ECO:0008006" key="5">
    <source>
        <dbReference type="Google" id="ProtNLM"/>
    </source>
</evidence>
<feature type="region of interest" description="Disordered" evidence="1">
    <location>
        <begin position="143"/>
        <end position="168"/>
    </location>
</feature>
<protein>
    <recommendedName>
        <fullName evidence="5">Secreted protein</fullName>
    </recommendedName>
</protein>
<gene>
    <name evidence="3" type="ORF">PISMIDRAFT_297143</name>
</gene>
<evidence type="ECO:0000313" key="3">
    <source>
        <dbReference type="EMBL" id="KIK30509.1"/>
    </source>
</evidence>
<feature type="signal peptide" evidence="2">
    <location>
        <begin position="1"/>
        <end position="26"/>
    </location>
</feature>
<reference evidence="4" key="2">
    <citation type="submission" date="2015-01" db="EMBL/GenBank/DDBJ databases">
        <title>Evolutionary Origins and Diversification of the Mycorrhizal Mutualists.</title>
        <authorList>
            <consortium name="DOE Joint Genome Institute"/>
            <consortium name="Mycorrhizal Genomics Consortium"/>
            <person name="Kohler A."/>
            <person name="Kuo A."/>
            <person name="Nagy L.G."/>
            <person name="Floudas D."/>
            <person name="Copeland A."/>
            <person name="Barry K.W."/>
            <person name="Cichocki N."/>
            <person name="Veneault-Fourrey C."/>
            <person name="LaButti K."/>
            <person name="Lindquist E.A."/>
            <person name="Lipzen A."/>
            <person name="Lundell T."/>
            <person name="Morin E."/>
            <person name="Murat C."/>
            <person name="Riley R."/>
            <person name="Ohm R."/>
            <person name="Sun H."/>
            <person name="Tunlid A."/>
            <person name="Henrissat B."/>
            <person name="Grigoriev I.V."/>
            <person name="Hibbett D.S."/>
            <person name="Martin F."/>
        </authorList>
    </citation>
    <scope>NUCLEOTIDE SEQUENCE [LARGE SCALE GENOMIC DNA]</scope>
    <source>
        <strain evidence="4">441</strain>
    </source>
</reference>
<dbReference type="AlphaFoldDB" id="A0A0C9ZWX3"/>
<evidence type="ECO:0000256" key="1">
    <source>
        <dbReference type="SAM" id="MobiDB-lite"/>
    </source>
</evidence>
<evidence type="ECO:0000256" key="2">
    <source>
        <dbReference type="SAM" id="SignalP"/>
    </source>
</evidence>
<organism evidence="3 4">
    <name type="scientific">Pisolithus microcarpus 441</name>
    <dbReference type="NCBI Taxonomy" id="765257"/>
    <lineage>
        <taxon>Eukaryota</taxon>
        <taxon>Fungi</taxon>
        <taxon>Dikarya</taxon>
        <taxon>Basidiomycota</taxon>
        <taxon>Agaricomycotina</taxon>
        <taxon>Agaricomycetes</taxon>
        <taxon>Agaricomycetidae</taxon>
        <taxon>Boletales</taxon>
        <taxon>Sclerodermatineae</taxon>
        <taxon>Pisolithaceae</taxon>
        <taxon>Pisolithus</taxon>
    </lineage>
</organism>
<name>A0A0C9ZWX3_9AGAM</name>
<dbReference type="Proteomes" id="UP000054018">
    <property type="component" value="Unassembled WGS sequence"/>
</dbReference>
<dbReference type="EMBL" id="KN833686">
    <property type="protein sequence ID" value="KIK30509.1"/>
    <property type="molecule type" value="Genomic_DNA"/>
</dbReference>